<accession>D9SWP0</accession>
<keyword evidence="3" id="KW-0804">Transcription</keyword>
<sequence>MGNKVLKIGENKLENREYARNNDFPFRVDYEEITNYIGYSFGCHWHPEVEFTYILSGSMIYQANNTQHLVKAGDVIFVNQNCLHSGKASNDCSCRYFAITFNPTLISGYKSSIFENKYIGEIINSDRIPFVYFEGSKKENEQIVSLLMRLEELYREKAEGYELLIESKLFELWFYLYRDVYCKVPDELIKQTKNIMQIKAALDYIHDNYKENLTLDDISEACNLSKSSCCRLFKKIVHGTPFNYLLSYRIQRSIPYLLSEGMNITEAALSVGFSSSSYYSEIFKKYMKCTPTEYKNNVAR</sequence>
<dbReference type="PROSITE" id="PS00041">
    <property type="entry name" value="HTH_ARAC_FAMILY_1"/>
    <property type="match status" value="1"/>
</dbReference>
<evidence type="ECO:0000259" key="4">
    <source>
        <dbReference type="PROSITE" id="PS01124"/>
    </source>
</evidence>
<keyword evidence="2" id="KW-0238">DNA-binding</keyword>
<dbReference type="PANTHER" id="PTHR43280">
    <property type="entry name" value="ARAC-FAMILY TRANSCRIPTIONAL REGULATOR"/>
    <property type="match status" value="1"/>
</dbReference>
<organism evidence="5 6">
    <name type="scientific">Clostridium cellulovorans (strain ATCC 35296 / DSM 3052 / OCM 3 / 743B)</name>
    <dbReference type="NCBI Taxonomy" id="573061"/>
    <lineage>
        <taxon>Bacteria</taxon>
        <taxon>Bacillati</taxon>
        <taxon>Bacillota</taxon>
        <taxon>Clostridia</taxon>
        <taxon>Eubacteriales</taxon>
        <taxon>Clostridiaceae</taxon>
        <taxon>Clostridium</taxon>
    </lineage>
</organism>
<evidence type="ECO:0000256" key="1">
    <source>
        <dbReference type="ARBA" id="ARBA00023015"/>
    </source>
</evidence>
<keyword evidence="1" id="KW-0805">Transcription regulation</keyword>
<dbReference type="SUPFAM" id="SSF51215">
    <property type="entry name" value="Regulatory protein AraC"/>
    <property type="match status" value="1"/>
</dbReference>
<feature type="domain" description="HTH araC/xylS-type" evidence="4">
    <location>
        <begin position="199"/>
        <end position="297"/>
    </location>
</feature>
<dbReference type="Pfam" id="PF02311">
    <property type="entry name" value="AraC_binding"/>
    <property type="match status" value="1"/>
</dbReference>
<reference evidence="5 6" key="1">
    <citation type="submission" date="2010-08" db="EMBL/GenBank/DDBJ databases">
        <title>Complete sequence of Clostridium cellulovorans 743B.</title>
        <authorList>
            <consortium name="US DOE Joint Genome Institute"/>
            <person name="Lucas S."/>
            <person name="Copeland A."/>
            <person name="Lapidus A."/>
            <person name="Cheng J.-F."/>
            <person name="Bruce D."/>
            <person name="Goodwin L."/>
            <person name="Pitluck S."/>
            <person name="Chertkov O."/>
            <person name="Detter J.C."/>
            <person name="Han C."/>
            <person name="Tapia R."/>
            <person name="Land M."/>
            <person name="Hauser L."/>
            <person name="Chang Y.-J."/>
            <person name="Jeffries C."/>
            <person name="Kyrpides N."/>
            <person name="Ivanova N."/>
            <person name="Mikhailova N."/>
            <person name="Hemme C.L."/>
            <person name="Woyke T."/>
        </authorList>
    </citation>
    <scope>NUCLEOTIDE SEQUENCE [LARGE SCALE GENOMIC DNA]</scope>
    <source>
        <strain evidence="6">ATCC 35296 / DSM 3052 / OCM 3 / 743B</strain>
    </source>
</reference>
<evidence type="ECO:0000256" key="3">
    <source>
        <dbReference type="ARBA" id="ARBA00023163"/>
    </source>
</evidence>
<dbReference type="InterPro" id="IPR003313">
    <property type="entry name" value="AraC-bd"/>
</dbReference>
<dbReference type="AlphaFoldDB" id="D9SWP0"/>
<dbReference type="SUPFAM" id="SSF46689">
    <property type="entry name" value="Homeodomain-like"/>
    <property type="match status" value="2"/>
</dbReference>
<protein>
    <submittedName>
        <fullName evidence="5">Transcriptional regulator, AraC family</fullName>
    </submittedName>
</protein>
<keyword evidence="6" id="KW-1185">Reference proteome</keyword>
<dbReference type="OrthoDB" id="9778008at2"/>
<dbReference type="GO" id="GO:0003700">
    <property type="term" value="F:DNA-binding transcription factor activity"/>
    <property type="evidence" value="ECO:0007669"/>
    <property type="project" value="InterPro"/>
</dbReference>
<dbReference type="InterPro" id="IPR037923">
    <property type="entry name" value="HTH-like"/>
</dbReference>
<dbReference type="Proteomes" id="UP000002730">
    <property type="component" value="Chromosome"/>
</dbReference>
<gene>
    <name evidence="5" type="ordered locus">Clocel_3652</name>
</gene>
<dbReference type="PRINTS" id="PR00032">
    <property type="entry name" value="HTHARAC"/>
</dbReference>
<dbReference type="CDD" id="cd02208">
    <property type="entry name" value="cupin_RmlC-like"/>
    <property type="match status" value="1"/>
</dbReference>
<dbReference type="Gene3D" id="1.10.10.60">
    <property type="entry name" value="Homeodomain-like"/>
    <property type="match status" value="2"/>
</dbReference>
<evidence type="ECO:0000313" key="5">
    <source>
        <dbReference type="EMBL" id="ADL53322.1"/>
    </source>
</evidence>
<name>D9SWP0_CLOC7</name>
<dbReference type="eggNOG" id="COG2207">
    <property type="taxonomic scope" value="Bacteria"/>
</dbReference>
<dbReference type="InterPro" id="IPR020449">
    <property type="entry name" value="Tscrpt_reg_AraC-type_HTH"/>
</dbReference>
<dbReference type="InterPro" id="IPR009057">
    <property type="entry name" value="Homeodomain-like_sf"/>
</dbReference>
<dbReference type="InterPro" id="IPR018062">
    <property type="entry name" value="HTH_AraC-typ_CS"/>
</dbReference>
<dbReference type="PANTHER" id="PTHR43280:SF28">
    <property type="entry name" value="HTH-TYPE TRANSCRIPTIONAL ACTIVATOR RHAS"/>
    <property type="match status" value="1"/>
</dbReference>
<dbReference type="Gene3D" id="2.60.120.10">
    <property type="entry name" value="Jelly Rolls"/>
    <property type="match status" value="1"/>
</dbReference>
<proteinExistence type="predicted"/>
<evidence type="ECO:0000313" key="6">
    <source>
        <dbReference type="Proteomes" id="UP000002730"/>
    </source>
</evidence>
<dbReference type="InterPro" id="IPR014710">
    <property type="entry name" value="RmlC-like_jellyroll"/>
</dbReference>
<dbReference type="Pfam" id="PF12833">
    <property type="entry name" value="HTH_18"/>
    <property type="match status" value="1"/>
</dbReference>
<dbReference type="RefSeq" id="WP_010073659.1">
    <property type="nucleotide sequence ID" value="NC_014393.1"/>
</dbReference>
<dbReference type="GO" id="GO:0043565">
    <property type="term" value="F:sequence-specific DNA binding"/>
    <property type="evidence" value="ECO:0007669"/>
    <property type="project" value="InterPro"/>
</dbReference>
<dbReference type="KEGG" id="ccb:Clocel_3652"/>
<dbReference type="STRING" id="573061.Clocel_3652"/>
<dbReference type="PROSITE" id="PS01124">
    <property type="entry name" value="HTH_ARAC_FAMILY_2"/>
    <property type="match status" value="1"/>
</dbReference>
<dbReference type="HOGENOM" id="CLU_000445_88_3_9"/>
<dbReference type="EMBL" id="CP002160">
    <property type="protein sequence ID" value="ADL53322.1"/>
    <property type="molecule type" value="Genomic_DNA"/>
</dbReference>
<dbReference type="InterPro" id="IPR018060">
    <property type="entry name" value="HTH_AraC"/>
</dbReference>
<evidence type="ECO:0000256" key="2">
    <source>
        <dbReference type="ARBA" id="ARBA00023125"/>
    </source>
</evidence>
<dbReference type="SMART" id="SM00342">
    <property type="entry name" value="HTH_ARAC"/>
    <property type="match status" value="1"/>
</dbReference>